<organism evidence="4 5">
    <name type="scientific">Raphanus sativus</name>
    <name type="common">Radish</name>
    <name type="synonym">Raphanus raphanistrum var. sativus</name>
    <dbReference type="NCBI Taxonomy" id="3726"/>
    <lineage>
        <taxon>Eukaryota</taxon>
        <taxon>Viridiplantae</taxon>
        <taxon>Streptophyta</taxon>
        <taxon>Embryophyta</taxon>
        <taxon>Tracheophyta</taxon>
        <taxon>Spermatophyta</taxon>
        <taxon>Magnoliopsida</taxon>
        <taxon>eudicotyledons</taxon>
        <taxon>Gunneridae</taxon>
        <taxon>Pentapetalae</taxon>
        <taxon>rosids</taxon>
        <taxon>malvids</taxon>
        <taxon>Brassicales</taxon>
        <taxon>Brassicaceae</taxon>
        <taxon>Brassiceae</taxon>
        <taxon>Raphanus</taxon>
    </lineage>
</organism>
<feature type="compositionally biased region" description="Polar residues" evidence="1">
    <location>
        <begin position="443"/>
        <end position="456"/>
    </location>
</feature>
<feature type="compositionally biased region" description="Basic and acidic residues" evidence="1">
    <location>
        <begin position="491"/>
        <end position="502"/>
    </location>
</feature>
<dbReference type="Pfam" id="PF14392">
    <property type="entry name" value="zf-CCHC_4"/>
    <property type="match status" value="1"/>
</dbReference>
<dbReference type="GeneID" id="108808025"/>
<feature type="domain" description="Zinc knuckle CX2CX4HX4C" evidence="3">
    <location>
        <begin position="172"/>
        <end position="218"/>
    </location>
</feature>
<feature type="region of interest" description="Disordered" evidence="1">
    <location>
        <begin position="441"/>
        <end position="465"/>
    </location>
</feature>
<dbReference type="PANTHER" id="PTHR31286">
    <property type="entry name" value="GLYCINE-RICH CELL WALL STRUCTURAL PROTEIN 1.8-LIKE"/>
    <property type="match status" value="1"/>
</dbReference>
<dbReference type="InterPro" id="IPR025558">
    <property type="entry name" value="DUF4283"/>
</dbReference>
<feature type="compositionally biased region" description="Polar residues" evidence="1">
    <location>
        <begin position="524"/>
        <end position="536"/>
    </location>
</feature>
<feature type="region of interest" description="Disordered" evidence="1">
    <location>
        <begin position="244"/>
        <end position="328"/>
    </location>
</feature>
<dbReference type="AlphaFoldDB" id="A0A6J0JJC5"/>
<dbReference type="InterPro" id="IPR025836">
    <property type="entry name" value="Zn_knuckle_CX2CX4HX4C"/>
</dbReference>
<dbReference type="InterPro" id="IPR040256">
    <property type="entry name" value="At4g02000-like"/>
</dbReference>
<feature type="compositionally biased region" description="Polar residues" evidence="1">
    <location>
        <begin position="304"/>
        <end position="328"/>
    </location>
</feature>
<evidence type="ECO:0000313" key="4">
    <source>
        <dbReference type="Proteomes" id="UP000504610"/>
    </source>
</evidence>
<feature type="domain" description="DUF4283" evidence="2">
    <location>
        <begin position="39"/>
        <end position="117"/>
    </location>
</feature>
<evidence type="ECO:0000259" key="3">
    <source>
        <dbReference type="Pfam" id="PF14392"/>
    </source>
</evidence>
<feature type="compositionally biased region" description="Basic and acidic residues" evidence="1">
    <location>
        <begin position="270"/>
        <end position="284"/>
    </location>
</feature>
<protein>
    <submittedName>
        <fullName evidence="5">Uncharacterized protein LOC108808025</fullName>
    </submittedName>
</protein>
<evidence type="ECO:0000313" key="5">
    <source>
        <dbReference type="RefSeq" id="XP_018435732.1"/>
    </source>
</evidence>
<feature type="compositionally biased region" description="Basic residues" evidence="1">
    <location>
        <begin position="549"/>
        <end position="561"/>
    </location>
</feature>
<proteinExistence type="predicted"/>
<dbReference type="OrthoDB" id="1112114at2759"/>
<dbReference type="PANTHER" id="PTHR31286:SF163">
    <property type="entry name" value="ZINC KNUCKLE CX2CX4HX4C DOMAIN-CONTAINING PROTEIN"/>
    <property type="match status" value="1"/>
</dbReference>
<gene>
    <name evidence="5" type="primary">LOC108808025</name>
</gene>
<reference evidence="4" key="1">
    <citation type="journal article" date="2019" name="Database">
        <title>The radish genome database (RadishGD): an integrated information resource for radish genomics.</title>
        <authorList>
            <person name="Yu H.J."/>
            <person name="Baek S."/>
            <person name="Lee Y.J."/>
            <person name="Cho A."/>
            <person name="Mun J.H."/>
        </authorList>
    </citation>
    <scope>NUCLEOTIDE SEQUENCE [LARGE SCALE GENOMIC DNA]</scope>
    <source>
        <strain evidence="4">cv. WK10039</strain>
    </source>
</reference>
<feature type="compositionally biased region" description="Low complexity" evidence="1">
    <location>
        <begin position="597"/>
        <end position="610"/>
    </location>
</feature>
<keyword evidence="4" id="KW-1185">Reference proteome</keyword>
<evidence type="ECO:0000259" key="2">
    <source>
        <dbReference type="Pfam" id="PF14111"/>
    </source>
</evidence>
<reference evidence="5" key="2">
    <citation type="submission" date="2025-08" db="UniProtKB">
        <authorList>
            <consortium name="RefSeq"/>
        </authorList>
    </citation>
    <scope>IDENTIFICATION</scope>
    <source>
        <tissue evidence="5">Leaf</tissue>
    </source>
</reference>
<name>A0A6J0JJC5_RAPSA</name>
<dbReference type="RefSeq" id="XP_018435732.1">
    <property type="nucleotide sequence ID" value="XM_018580230.1"/>
</dbReference>
<dbReference type="Proteomes" id="UP000504610">
    <property type="component" value="Chromosome 6"/>
</dbReference>
<dbReference type="Pfam" id="PF14111">
    <property type="entry name" value="DUF4283"/>
    <property type="match status" value="1"/>
</dbReference>
<dbReference type="KEGG" id="rsz:108808025"/>
<sequence>MASRLTEAEKGKQHVRSEQTGKIRRIKAPSVDNSVLIKENALTLIGRLTNPQEQKIWALIPALPRKWILKGKVTGSDLGNSCFQFRFELEEDLRRVLDNRPYHFAYWMVILQRWEPVISNTFPSQIPLWIKIKGLPLHFWHDDMVVRVGQDLGFLENHELTKTTARVRVHIDGLKPLIKEAIVEFDTGEESLITLEYEKLELHCSVCASLLHTRRLCPMRADDERRSPQYSRPSPDERILISTGATTHKDESKDFKEKEKETYHQPNFKARVDRHGNPYDERVSTKQTRVPPPINVTRGRDSDSQNWRANSAQDDTVYSSPQYTQKRQASVRVPQRGKDLFPQKTQEIWRPKLVPAPEDPTNHAQKLRAAAKQSIIIPQQCEEPRVQTMDEVLEDLHQTTRQYLSCSDPVEAAARKQRVMLSDARGDMEKTAATILAGEVSRRQSTFQQNGLDSNPVTPPPLQNYSIHEPLLLEPANSYSPQIREDDDTGLDPHFRDADLTPKKTNGGPAKLKSIIVSPPSPQVEDQQPSQELQQATEKEETLLEFQNKVKRNSTKSKQVRSPRASPNILRGASSKKRKLSQLQNSPARGGEPSRGTTTGKKTKPTISKKNAGTSQQPSNPPIRLIPAVTKKKSDFRVPPPRAP</sequence>
<feature type="region of interest" description="Disordered" evidence="1">
    <location>
        <begin position="480"/>
        <end position="644"/>
    </location>
</feature>
<accession>A0A6J0JJC5</accession>
<feature type="compositionally biased region" description="Basic and acidic residues" evidence="1">
    <location>
        <begin position="247"/>
        <end position="263"/>
    </location>
</feature>
<evidence type="ECO:0000256" key="1">
    <source>
        <dbReference type="SAM" id="MobiDB-lite"/>
    </source>
</evidence>